<evidence type="ECO:0000256" key="3">
    <source>
        <dbReference type="ARBA" id="ARBA00022448"/>
    </source>
</evidence>
<evidence type="ECO:0000313" key="10">
    <source>
        <dbReference type="EMBL" id="TLC97942.1"/>
    </source>
</evidence>
<evidence type="ECO:0000256" key="7">
    <source>
        <dbReference type="ARBA" id="ARBA00023136"/>
    </source>
</evidence>
<reference evidence="10 11" key="1">
    <citation type="journal article" date="2019" name="Anaerobe">
        <title>Detection of Robinsoniella peoriensis in multiple bone samples of a trauma patient.</title>
        <authorList>
            <person name="Schrottner P."/>
            <person name="Hartwich K."/>
            <person name="Bunk B."/>
            <person name="Schober I."/>
            <person name="Helbig S."/>
            <person name="Rudolph W.W."/>
            <person name="Gunzer F."/>
        </authorList>
    </citation>
    <scope>NUCLEOTIDE SEQUENCE [LARGE SCALE GENOMIC DNA]</scope>
    <source>
        <strain evidence="10 11">DSM 106044</strain>
    </source>
</reference>
<feature type="transmembrane region" description="Helical" evidence="9">
    <location>
        <begin position="431"/>
        <end position="459"/>
    </location>
</feature>
<keyword evidence="8" id="KW-0175">Coiled coil</keyword>
<dbReference type="OrthoDB" id="9803814at2"/>
<dbReference type="STRING" id="180332.GCA_000797495_01769"/>
<evidence type="ECO:0000256" key="6">
    <source>
        <dbReference type="ARBA" id="ARBA00023065"/>
    </source>
</evidence>
<keyword evidence="7 9" id="KW-0472">Membrane</keyword>
<comment type="subcellular location">
    <subcellularLocation>
        <location evidence="1">Membrane</location>
        <topology evidence="1">Multi-pass membrane protein</topology>
    </subcellularLocation>
</comment>
<dbReference type="PANTHER" id="PTHR11629">
    <property type="entry name" value="VACUOLAR PROTON ATPASES"/>
    <property type="match status" value="1"/>
</dbReference>
<protein>
    <submittedName>
        <fullName evidence="10">V-type ATP synthase subunit I</fullName>
    </submittedName>
</protein>
<dbReference type="GO" id="GO:0033179">
    <property type="term" value="C:proton-transporting V-type ATPase, V0 domain"/>
    <property type="evidence" value="ECO:0007669"/>
    <property type="project" value="InterPro"/>
</dbReference>
<dbReference type="InterPro" id="IPR002490">
    <property type="entry name" value="V-ATPase_116kDa_su"/>
</dbReference>
<keyword evidence="6" id="KW-0406">Ion transport</keyword>
<keyword evidence="5 9" id="KW-1133">Transmembrane helix</keyword>
<dbReference type="Gene3D" id="1.20.1460.20">
    <property type="match status" value="1"/>
</dbReference>
<dbReference type="GO" id="GO:0051117">
    <property type="term" value="F:ATPase binding"/>
    <property type="evidence" value="ECO:0007669"/>
    <property type="project" value="TreeGrafter"/>
</dbReference>
<keyword evidence="3" id="KW-0813">Transport</keyword>
<gene>
    <name evidence="10" type="ORF">DSM106044_05307</name>
</gene>
<comment type="caution">
    <text evidence="10">The sequence shown here is derived from an EMBL/GenBank/DDBJ whole genome shotgun (WGS) entry which is preliminary data.</text>
</comment>
<evidence type="ECO:0000256" key="1">
    <source>
        <dbReference type="ARBA" id="ARBA00004141"/>
    </source>
</evidence>
<organism evidence="10 11">
    <name type="scientific">Robinsoniella peoriensis</name>
    <dbReference type="NCBI Taxonomy" id="180332"/>
    <lineage>
        <taxon>Bacteria</taxon>
        <taxon>Bacillati</taxon>
        <taxon>Bacillota</taxon>
        <taxon>Clostridia</taxon>
        <taxon>Lachnospirales</taxon>
        <taxon>Lachnospiraceae</taxon>
        <taxon>Robinsoniella</taxon>
    </lineage>
</organism>
<keyword evidence="4 9" id="KW-0812">Transmembrane</keyword>
<evidence type="ECO:0000256" key="9">
    <source>
        <dbReference type="SAM" id="Phobius"/>
    </source>
</evidence>
<dbReference type="Pfam" id="PF01496">
    <property type="entry name" value="V_ATPase_I"/>
    <property type="match status" value="2"/>
</dbReference>
<dbReference type="Gene3D" id="3.30.70.2750">
    <property type="match status" value="1"/>
</dbReference>
<evidence type="ECO:0000256" key="4">
    <source>
        <dbReference type="ARBA" id="ARBA00022692"/>
    </source>
</evidence>
<dbReference type="PANTHER" id="PTHR11629:SF63">
    <property type="entry name" value="V-TYPE PROTON ATPASE SUBUNIT A"/>
    <property type="match status" value="1"/>
</dbReference>
<dbReference type="AlphaFoldDB" id="A0A4U8Q238"/>
<feature type="transmembrane region" description="Helical" evidence="9">
    <location>
        <begin position="387"/>
        <end position="411"/>
    </location>
</feature>
<dbReference type="GO" id="GO:0016471">
    <property type="term" value="C:vacuolar proton-transporting V-type ATPase complex"/>
    <property type="evidence" value="ECO:0007669"/>
    <property type="project" value="TreeGrafter"/>
</dbReference>
<feature type="transmembrane region" description="Helical" evidence="9">
    <location>
        <begin position="594"/>
        <end position="616"/>
    </location>
</feature>
<evidence type="ECO:0000313" key="11">
    <source>
        <dbReference type="Proteomes" id="UP000306509"/>
    </source>
</evidence>
<sequence length="645" mass="73649">MIVKMKFLSITGPKADIDRVVNEYLSKYEIHLENALSDLKTVEHLRPFMEINPYREWLIKANEYAELVKDPHFTTTKHITLEKALDVVNELDTKIGDIRTKRNELDAKRESLRASIQKIEPFLEFQYNIHAVLEFKFIKYRFGKIAHDYYTKLERYVYDDFDTVFYKCHTDEDYVWGVYFVPAAQASKIDAVYSSMHFERIYLPDDYAGTPKEAYDDLKADIDNYSKEIAKCNEEITRALTEHKELLLLAQAKLQALSTNFDVRKLAACTKESKQIFYILCGWMSEEDARSFQQDISEDENLYCIVEDDNNNIVNSPPTKLKNPKLFRPFEMFVRMYGLPAYNEIDPTIFVGLTYAFIFGAMFGDVGQGLLLLIGGFLLYRFKKLDLAAIISCAGFFSTVFGFLFGSLFGFEDVLEPIWLRPVNHMSTIPFIGNLNTVFIVAIAFGMFLIIVTMIFHIINGIKAKDAENTWFDTNGLAGLVFYGAIVAVIVLFMTGNTLPAGIVLVVMFVIPLILIALKEPLSKLVEKKTDFLPKEKGMFIVQTIFEMFEVLLSYFSNTLSFVRIGAFAVSHGAMMEVVLMLAGAENGGSPNWLVIILGNLIVCGMEGLIVGIQVLRLEYYEMFSRFYKGTGREFKPFSKKDKAA</sequence>
<dbReference type="Gene3D" id="3.30.70.2170">
    <property type="match status" value="1"/>
</dbReference>
<dbReference type="EMBL" id="QGQD01000107">
    <property type="protein sequence ID" value="TLC97942.1"/>
    <property type="molecule type" value="Genomic_DNA"/>
</dbReference>
<accession>A0A4U8Q238</accession>
<dbReference type="GO" id="GO:0046961">
    <property type="term" value="F:proton-transporting ATPase activity, rotational mechanism"/>
    <property type="evidence" value="ECO:0007669"/>
    <property type="project" value="InterPro"/>
</dbReference>
<feature type="coiled-coil region" evidence="8">
    <location>
        <begin position="215"/>
        <end position="242"/>
    </location>
</feature>
<comment type="similarity">
    <text evidence="2">Belongs to the V-ATPase 116 kDa subunit family.</text>
</comment>
<evidence type="ECO:0000256" key="5">
    <source>
        <dbReference type="ARBA" id="ARBA00022989"/>
    </source>
</evidence>
<dbReference type="GO" id="GO:0007035">
    <property type="term" value="P:vacuolar acidification"/>
    <property type="evidence" value="ECO:0007669"/>
    <property type="project" value="TreeGrafter"/>
</dbReference>
<feature type="transmembrane region" description="Helical" evidence="9">
    <location>
        <begin position="355"/>
        <end position="380"/>
    </location>
</feature>
<dbReference type="RefSeq" id="WP_027295629.1">
    <property type="nucleotide sequence ID" value="NZ_CABMJZ010000132.1"/>
</dbReference>
<dbReference type="Proteomes" id="UP000306509">
    <property type="component" value="Unassembled WGS sequence"/>
</dbReference>
<feature type="transmembrane region" description="Helical" evidence="9">
    <location>
        <begin position="499"/>
        <end position="518"/>
    </location>
</feature>
<proteinExistence type="inferred from homology"/>
<feature type="transmembrane region" description="Helical" evidence="9">
    <location>
        <begin position="562"/>
        <end position="582"/>
    </location>
</feature>
<evidence type="ECO:0000256" key="2">
    <source>
        <dbReference type="ARBA" id="ARBA00009904"/>
    </source>
</evidence>
<evidence type="ECO:0000256" key="8">
    <source>
        <dbReference type="SAM" id="Coils"/>
    </source>
</evidence>
<keyword evidence="11" id="KW-1185">Reference proteome</keyword>
<name>A0A4U8Q238_9FIRM</name>
<feature type="transmembrane region" description="Helical" evidence="9">
    <location>
        <begin position="471"/>
        <end position="493"/>
    </location>
</feature>